<sequence length="75" mass="8617">MPCDQELAQPRKTAPQSAQQPLVNSPAHGKRRSISLKLRRLYSALHRDWKFRLVHRARANTTETKTSETGLPRRA</sequence>
<evidence type="ECO:0000256" key="1">
    <source>
        <dbReference type="SAM" id="MobiDB-lite"/>
    </source>
</evidence>
<gene>
    <name evidence="2" type="ordered locus">Plim_3020</name>
</gene>
<name>D5SSP1_PLAL2</name>
<feature type="region of interest" description="Disordered" evidence="1">
    <location>
        <begin position="1"/>
        <end position="31"/>
    </location>
</feature>
<organism evidence="2 3">
    <name type="scientific">Planctopirus limnophila (strain ATCC 43296 / DSM 3776 / IFAM 1008 / Mu 290)</name>
    <name type="common">Planctomyces limnophilus</name>
    <dbReference type="NCBI Taxonomy" id="521674"/>
    <lineage>
        <taxon>Bacteria</taxon>
        <taxon>Pseudomonadati</taxon>
        <taxon>Planctomycetota</taxon>
        <taxon>Planctomycetia</taxon>
        <taxon>Planctomycetales</taxon>
        <taxon>Planctomycetaceae</taxon>
        <taxon>Planctopirus</taxon>
    </lineage>
</organism>
<dbReference type="AlphaFoldDB" id="D5SSP1"/>
<evidence type="ECO:0000313" key="2">
    <source>
        <dbReference type="EMBL" id="ADG68842.1"/>
    </source>
</evidence>
<dbReference type="Proteomes" id="UP000002220">
    <property type="component" value="Chromosome"/>
</dbReference>
<accession>D5SSP1</accession>
<evidence type="ECO:0000313" key="3">
    <source>
        <dbReference type="Proteomes" id="UP000002220"/>
    </source>
</evidence>
<protein>
    <submittedName>
        <fullName evidence="2">Uncharacterized protein</fullName>
    </submittedName>
</protein>
<keyword evidence="3" id="KW-1185">Reference proteome</keyword>
<dbReference type="KEGG" id="plm:Plim_3020"/>
<feature type="compositionally biased region" description="Polar residues" evidence="1">
    <location>
        <begin position="14"/>
        <end position="23"/>
    </location>
</feature>
<dbReference type="HOGENOM" id="CLU_2667913_0_0_0"/>
<dbReference type="EMBL" id="CP001744">
    <property type="protein sequence ID" value="ADG68842.1"/>
    <property type="molecule type" value="Genomic_DNA"/>
</dbReference>
<proteinExistence type="predicted"/>
<reference evidence="2 3" key="1">
    <citation type="journal article" date="2010" name="Stand. Genomic Sci.">
        <title>Complete genome sequence of Planctomyces limnophilus type strain (Mu 290).</title>
        <authorList>
            <person name="Labutti K."/>
            <person name="Sikorski J."/>
            <person name="Schneider S."/>
            <person name="Nolan M."/>
            <person name="Lucas S."/>
            <person name="Glavina Del Rio T."/>
            <person name="Tice H."/>
            <person name="Cheng J.F."/>
            <person name="Goodwin L."/>
            <person name="Pitluck S."/>
            <person name="Liolios K."/>
            <person name="Ivanova N."/>
            <person name="Mavromatis K."/>
            <person name="Mikhailova N."/>
            <person name="Pati A."/>
            <person name="Chen A."/>
            <person name="Palaniappan K."/>
            <person name="Land M."/>
            <person name="Hauser L."/>
            <person name="Chang Y.J."/>
            <person name="Jeffries C.D."/>
            <person name="Tindall B.J."/>
            <person name="Rohde M."/>
            <person name="Goker M."/>
            <person name="Woyke T."/>
            <person name="Bristow J."/>
            <person name="Eisen J.A."/>
            <person name="Markowitz V."/>
            <person name="Hugenholtz P."/>
            <person name="Kyrpides N.C."/>
            <person name="Klenk H.P."/>
            <person name="Lapidus A."/>
        </authorList>
    </citation>
    <scope>NUCLEOTIDE SEQUENCE [LARGE SCALE GENOMIC DNA]</scope>
    <source>
        <strain evidence="3">ATCC 43296 / DSM 3776 / IFAM 1008 / Mu 290</strain>
    </source>
</reference>